<dbReference type="Pfam" id="PF03544">
    <property type="entry name" value="TonB_C"/>
    <property type="match status" value="1"/>
</dbReference>
<dbReference type="InterPro" id="IPR003538">
    <property type="entry name" value="TonB"/>
</dbReference>
<evidence type="ECO:0000256" key="8">
    <source>
        <dbReference type="ARBA" id="ARBA00022989"/>
    </source>
</evidence>
<keyword evidence="6" id="KW-0812">Transmembrane</keyword>
<protein>
    <recommendedName>
        <fullName evidence="10">TonB C-terminal domain-containing protein</fullName>
    </recommendedName>
</protein>
<evidence type="ECO:0000256" key="5">
    <source>
        <dbReference type="ARBA" id="ARBA00022519"/>
    </source>
</evidence>
<dbReference type="InterPro" id="IPR037682">
    <property type="entry name" value="TonB_C"/>
</dbReference>
<evidence type="ECO:0000313" key="11">
    <source>
        <dbReference type="EMBL" id="KIO43179.1"/>
    </source>
</evidence>
<sequence length="116" mass="13396">MEDSYPVVCVKEKTDEVFEPVEVMPEFPGDVFVWISGQIKYPEKAYEKGIEGEVQISFAIDKRGRVKRVNVVQSTDVLLEREAIRVVKAMPRWKPAKQNRKNVEIECLIPVSFLLK</sequence>
<dbReference type="GO" id="GO:0030288">
    <property type="term" value="C:outer membrane-bounded periplasmic space"/>
    <property type="evidence" value="ECO:0007669"/>
    <property type="project" value="InterPro"/>
</dbReference>
<dbReference type="Proteomes" id="UP000031980">
    <property type="component" value="Unassembled WGS sequence"/>
</dbReference>
<keyword evidence="3" id="KW-0813">Transport</keyword>
<dbReference type="EMBL" id="JPIU01000038">
    <property type="protein sequence ID" value="KIO44895.1"/>
    <property type="molecule type" value="Genomic_DNA"/>
</dbReference>
<evidence type="ECO:0000256" key="1">
    <source>
        <dbReference type="ARBA" id="ARBA00004383"/>
    </source>
</evidence>
<dbReference type="GO" id="GO:0055085">
    <property type="term" value="P:transmembrane transport"/>
    <property type="evidence" value="ECO:0007669"/>
    <property type="project" value="InterPro"/>
</dbReference>
<dbReference type="PROSITE" id="PS52015">
    <property type="entry name" value="TONB_CTD"/>
    <property type="match status" value="1"/>
</dbReference>
<dbReference type="Gene3D" id="3.30.1150.10">
    <property type="match status" value="1"/>
</dbReference>
<dbReference type="GO" id="GO:0098797">
    <property type="term" value="C:plasma membrane protein complex"/>
    <property type="evidence" value="ECO:0007669"/>
    <property type="project" value="TreeGrafter"/>
</dbReference>
<keyword evidence="4" id="KW-1003">Cell membrane</keyword>
<feature type="domain" description="TonB C-terminal" evidence="10">
    <location>
        <begin position="26"/>
        <end position="116"/>
    </location>
</feature>
<keyword evidence="14" id="KW-1185">Reference proteome</keyword>
<reference evidence="12 14" key="1">
    <citation type="submission" date="2014-07" db="EMBL/GenBank/DDBJ databases">
        <title>Porphyromonadaceae bacterium OUH 308042 = ATCC BAA-2681 = DSM 28342 draft genome.</title>
        <authorList>
            <person name="Sydenham T.V."/>
            <person name="Hasman H."/>
            <person name="Justensen U.S."/>
        </authorList>
    </citation>
    <scope>NUCLEOTIDE SEQUENCE [LARGE SCALE GENOMIC DNA]</scope>
    <source>
        <strain evidence="12 14">OUH 308042</strain>
    </source>
</reference>
<dbReference type="GO" id="GO:0015031">
    <property type="term" value="P:protein transport"/>
    <property type="evidence" value="ECO:0007669"/>
    <property type="project" value="UniProtKB-KW"/>
</dbReference>
<keyword evidence="9" id="KW-0472">Membrane</keyword>
<dbReference type="PANTHER" id="PTHR33446">
    <property type="entry name" value="PROTEIN TONB-RELATED"/>
    <property type="match status" value="1"/>
</dbReference>
<dbReference type="InterPro" id="IPR006260">
    <property type="entry name" value="TonB/TolA_C"/>
</dbReference>
<dbReference type="Proteomes" id="UP000031937">
    <property type="component" value="Unassembled WGS sequence"/>
</dbReference>
<evidence type="ECO:0000313" key="13">
    <source>
        <dbReference type="Proteomes" id="UP000031937"/>
    </source>
</evidence>
<keyword evidence="5" id="KW-0997">Cell inner membrane</keyword>
<organism evidence="12 14">
    <name type="scientific">Sanguibacteroides justesenii</name>
    <dbReference type="NCBI Taxonomy" id="1547597"/>
    <lineage>
        <taxon>Bacteria</taxon>
        <taxon>Pseudomonadati</taxon>
        <taxon>Bacteroidota</taxon>
        <taxon>Bacteroidia</taxon>
        <taxon>Bacteroidales</taxon>
        <taxon>Porphyromonadaceae</taxon>
        <taxon>Sanguibacteroides</taxon>
    </lineage>
</organism>
<evidence type="ECO:0000256" key="9">
    <source>
        <dbReference type="ARBA" id="ARBA00023136"/>
    </source>
</evidence>
<dbReference type="NCBIfam" id="TIGR01352">
    <property type="entry name" value="tonB_Cterm"/>
    <property type="match status" value="1"/>
</dbReference>
<name>A0A0C3R5G5_9PORP</name>
<evidence type="ECO:0000256" key="4">
    <source>
        <dbReference type="ARBA" id="ARBA00022475"/>
    </source>
</evidence>
<dbReference type="PRINTS" id="PR01374">
    <property type="entry name" value="TONBPROTEIN"/>
</dbReference>
<evidence type="ECO:0000256" key="3">
    <source>
        <dbReference type="ARBA" id="ARBA00022448"/>
    </source>
</evidence>
<comment type="similarity">
    <text evidence="2">Belongs to the TonB family.</text>
</comment>
<dbReference type="EMBL" id="JPIT01000032">
    <property type="protein sequence ID" value="KIO43179.1"/>
    <property type="molecule type" value="Genomic_DNA"/>
</dbReference>
<evidence type="ECO:0000256" key="2">
    <source>
        <dbReference type="ARBA" id="ARBA00006555"/>
    </source>
</evidence>
<proteinExistence type="inferred from homology"/>
<keyword evidence="8" id="KW-1133">Transmembrane helix</keyword>
<dbReference type="SUPFAM" id="SSF74653">
    <property type="entry name" value="TolA/TonB C-terminal domain"/>
    <property type="match status" value="1"/>
</dbReference>
<evidence type="ECO:0000313" key="14">
    <source>
        <dbReference type="Proteomes" id="UP000031980"/>
    </source>
</evidence>
<dbReference type="GO" id="GO:0031992">
    <property type="term" value="F:energy transducer activity"/>
    <property type="evidence" value="ECO:0007669"/>
    <property type="project" value="InterPro"/>
</dbReference>
<evidence type="ECO:0000256" key="6">
    <source>
        <dbReference type="ARBA" id="ARBA00022692"/>
    </source>
</evidence>
<evidence type="ECO:0000259" key="10">
    <source>
        <dbReference type="PROSITE" id="PS52015"/>
    </source>
</evidence>
<comment type="subcellular location">
    <subcellularLocation>
        <location evidence="1">Cell inner membrane</location>
        <topology evidence="1">Single-pass membrane protein</topology>
        <orientation evidence="1">Periplasmic side</orientation>
    </subcellularLocation>
</comment>
<dbReference type="GO" id="GO:0015891">
    <property type="term" value="P:siderophore transport"/>
    <property type="evidence" value="ECO:0007669"/>
    <property type="project" value="InterPro"/>
</dbReference>
<gene>
    <name evidence="12" type="ORF">BA92_07705</name>
    <name evidence="11" type="ORF">IE90_13305</name>
</gene>
<dbReference type="PANTHER" id="PTHR33446:SF2">
    <property type="entry name" value="PROTEIN TONB"/>
    <property type="match status" value="1"/>
</dbReference>
<evidence type="ECO:0000313" key="12">
    <source>
        <dbReference type="EMBL" id="KIO44895.1"/>
    </source>
</evidence>
<dbReference type="AlphaFoldDB" id="A0A0C3R5G5"/>
<reference evidence="11 13" key="2">
    <citation type="submission" date="2014-07" db="EMBL/GenBank/DDBJ databases">
        <title>Porphyromonadaceae bacterium OUH 334697 = ATCC BAA-2682 = DSM 28341 draft genome.</title>
        <authorList>
            <person name="Sydenham T.V."/>
            <person name="Hasman H."/>
            <person name="Justesen U.S."/>
        </authorList>
    </citation>
    <scope>NUCLEOTIDE SEQUENCE [LARGE SCALE GENOMIC DNA]</scope>
    <source>
        <strain evidence="11 13">OUH 334697</strain>
    </source>
</reference>
<comment type="caution">
    <text evidence="12">The sequence shown here is derived from an EMBL/GenBank/DDBJ whole genome shotgun (WGS) entry which is preliminary data.</text>
</comment>
<accession>A0A0C3R5G5</accession>
<evidence type="ECO:0000256" key="7">
    <source>
        <dbReference type="ARBA" id="ARBA00022927"/>
    </source>
</evidence>
<dbReference type="InterPro" id="IPR051045">
    <property type="entry name" value="TonB-dependent_transducer"/>
</dbReference>
<keyword evidence="7" id="KW-0653">Protein transport</keyword>